<keyword evidence="1" id="KW-0347">Helicase</keyword>
<evidence type="ECO:0000313" key="1">
    <source>
        <dbReference type="EMBL" id="POM78124.1"/>
    </source>
</evidence>
<keyword evidence="1" id="KW-0378">Hydrolase</keyword>
<protein>
    <submittedName>
        <fullName evidence="1">RNA helicase</fullName>
    </submittedName>
</protein>
<comment type="caution">
    <text evidence="1">The sequence shown here is derived from an EMBL/GenBank/DDBJ whole genome shotgun (WGS) entry which is preliminary data.</text>
</comment>
<dbReference type="GO" id="GO:0004386">
    <property type="term" value="F:helicase activity"/>
    <property type="evidence" value="ECO:0007669"/>
    <property type="project" value="UniProtKB-KW"/>
</dbReference>
<evidence type="ECO:0000313" key="2">
    <source>
        <dbReference type="Proteomes" id="UP000237271"/>
    </source>
</evidence>
<proteinExistence type="predicted"/>
<keyword evidence="1" id="KW-0547">Nucleotide-binding</keyword>
<reference evidence="1 2" key="1">
    <citation type="journal article" date="2017" name="Genome Biol. Evol.">
        <title>Phytophthora megakarya and P. palmivora, closely related causal agents of cacao black pod rot, underwent increases in genome sizes and gene numbers by different mechanisms.</title>
        <authorList>
            <person name="Ali S.S."/>
            <person name="Shao J."/>
            <person name="Lary D.J."/>
            <person name="Kronmiller B."/>
            <person name="Shen D."/>
            <person name="Strem M.D."/>
            <person name="Amoako-Attah I."/>
            <person name="Akrofi A.Y."/>
            <person name="Begoude B.A."/>
            <person name="Ten Hoopen G.M."/>
            <person name="Coulibaly K."/>
            <person name="Kebe B.I."/>
            <person name="Melnick R.L."/>
            <person name="Guiltinan M.J."/>
            <person name="Tyler B.M."/>
            <person name="Meinhardt L.W."/>
            <person name="Bailey B.A."/>
        </authorList>
    </citation>
    <scope>NUCLEOTIDE SEQUENCE [LARGE SCALE GENOMIC DNA]</scope>
    <source>
        <strain evidence="2">sbr112.9</strain>
    </source>
</reference>
<accession>A0A2P4YJY5</accession>
<dbReference type="EMBL" id="NCKW01002145">
    <property type="protein sequence ID" value="POM78124.1"/>
    <property type="molecule type" value="Genomic_DNA"/>
</dbReference>
<dbReference type="AlphaFoldDB" id="A0A2P4YJY5"/>
<keyword evidence="2" id="KW-1185">Reference proteome</keyword>
<dbReference type="Proteomes" id="UP000237271">
    <property type="component" value="Unassembled WGS sequence"/>
</dbReference>
<gene>
    <name evidence="1" type="ORF">PHPALM_4388</name>
</gene>
<name>A0A2P4YJY5_9STRA</name>
<keyword evidence="1" id="KW-0067">ATP-binding</keyword>
<organism evidence="1 2">
    <name type="scientific">Phytophthora palmivora</name>
    <dbReference type="NCBI Taxonomy" id="4796"/>
    <lineage>
        <taxon>Eukaryota</taxon>
        <taxon>Sar</taxon>
        <taxon>Stramenopiles</taxon>
        <taxon>Oomycota</taxon>
        <taxon>Peronosporomycetes</taxon>
        <taxon>Peronosporales</taxon>
        <taxon>Peronosporaceae</taxon>
        <taxon>Phytophthora</taxon>
    </lineage>
</organism>
<sequence length="123" mass="14027">MCAGLWIVDRLESVNPEFVYGTSTSLASNPSLDRQLFELWFFAGLIHGFRLKARAWNQGYYDAMHMEYLVDDVGTKVRVRFVQVVTEAFFNDSFATSIRKLTTSLVDYQFEAVGVYFAVQTGS</sequence>